<dbReference type="GO" id="GO:0030688">
    <property type="term" value="C:preribosome, small subunit precursor"/>
    <property type="evidence" value="ECO:0007669"/>
    <property type="project" value="InterPro"/>
</dbReference>
<comment type="subcellular location">
    <subcellularLocation>
        <location evidence="1">Nucleus</location>
    </subcellularLocation>
</comment>
<feature type="region of interest" description="Disordered" evidence="4">
    <location>
        <begin position="239"/>
        <end position="259"/>
    </location>
</feature>
<dbReference type="InterPro" id="IPR010301">
    <property type="entry name" value="RRP1"/>
</dbReference>
<evidence type="ECO:0000313" key="5">
    <source>
        <dbReference type="Ensembl" id="ENSSVLP00005031384.1"/>
    </source>
</evidence>
<dbReference type="GeneTree" id="ENSGT00390000011821"/>
<evidence type="ECO:0000256" key="1">
    <source>
        <dbReference type="ARBA" id="ARBA00004123"/>
    </source>
</evidence>
<evidence type="ECO:0000313" key="6">
    <source>
        <dbReference type="Proteomes" id="UP000694564"/>
    </source>
</evidence>
<sequence length="399" mass="45008">MGPRTHLPPEIQLAQRLAGNEQVTRDRAVRKLRKYIVARTQRATGGFTHDELLKIWKGLFYCLWMQDKPLLQEELGRTISQLVHAFQTTETQHLFLQTFWQTMNREWAGIDRLRLDKFYMLMRMVLNESLKALKTGGWEERQVEQLLELLFTEILHPSSQAPNGVKSHFIEIFLEELTKVGAKELTADQNLRFIDPFCRMAACTKDSLVLHNITRGIFETIVEQAPLAIEDLMNELDAQKGADEESDGDSESLEGECEQDLPSHGLLQVRVTVLFILGSVHRADLETDKETGGDEDSSEPVLQFDYEAVANRLFEVASRQSTPSQNRKAPGLSFPGPGPACLSPTASADTVPLCTLPEATSARRRALELLPTGVTEGRVSWALNSSRCVPRMLWQNHTV</sequence>
<dbReference type="GO" id="GO:0005694">
    <property type="term" value="C:chromosome"/>
    <property type="evidence" value="ECO:0007669"/>
    <property type="project" value="Ensembl"/>
</dbReference>
<proteinExistence type="inferred from homology"/>
<organism evidence="5 6">
    <name type="scientific">Sciurus vulgaris</name>
    <name type="common">Eurasian red squirrel</name>
    <dbReference type="NCBI Taxonomy" id="55149"/>
    <lineage>
        <taxon>Eukaryota</taxon>
        <taxon>Metazoa</taxon>
        <taxon>Chordata</taxon>
        <taxon>Craniata</taxon>
        <taxon>Vertebrata</taxon>
        <taxon>Euteleostomi</taxon>
        <taxon>Mammalia</taxon>
        <taxon>Eutheria</taxon>
        <taxon>Euarchontoglires</taxon>
        <taxon>Glires</taxon>
        <taxon>Rodentia</taxon>
        <taxon>Sciuromorpha</taxon>
        <taxon>Sciuridae</taxon>
        <taxon>Sciurinae</taxon>
        <taxon>Sciurini</taxon>
        <taxon>Sciurus</taxon>
    </lineage>
</organism>
<feature type="compositionally biased region" description="Acidic residues" evidence="4">
    <location>
        <begin position="244"/>
        <end position="259"/>
    </location>
</feature>
<reference evidence="5" key="2">
    <citation type="submission" date="2025-09" db="UniProtKB">
        <authorList>
            <consortium name="Ensembl"/>
        </authorList>
    </citation>
    <scope>IDENTIFICATION</scope>
</reference>
<gene>
    <name evidence="5" type="primary">RRP1</name>
</gene>
<accession>A0A8D2DZT9</accession>
<dbReference type="GO" id="GO:0005730">
    <property type="term" value="C:nucleolus"/>
    <property type="evidence" value="ECO:0007669"/>
    <property type="project" value="Ensembl"/>
</dbReference>
<dbReference type="PANTHER" id="PTHR13026:SF1">
    <property type="entry name" value="RIBOSOMAL RNA PROCESSING PROTEIN 1 HOMOLOG A"/>
    <property type="match status" value="1"/>
</dbReference>
<keyword evidence="6" id="KW-1185">Reference proteome</keyword>
<dbReference type="Pfam" id="PF05997">
    <property type="entry name" value="Nop52"/>
    <property type="match status" value="1"/>
</dbReference>
<dbReference type="PANTHER" id="PTHR13026">
    <property type="entry name" value="NNP-1 PROTEIN NOVEL NUCLEAR PROTEIN 1 NOP52"/>
    <property type="match status" value="1"/>
</dbReference>
<evidence type="ECO:0000256" key="2">
    <source>
        <dbReference type="ARBA" id="ARBA00006374"/>
    </source>
</evidence>
<comment type="similarity">
    <text evidence="2">Belongs to the RRP1 family.</text>
</comment>
<dbReference type="AlphaFoldDB" id="A0A8D2DZT9"/>
<dbReference type="GO" id="GO:0006364">
    <property type="term" value="P:rRNA processing"/>
    <property type="evidence" value="ECO:0007669"/>
    <property type="project" value="InterPro"/>
</dbReference>
<reference evidence="5" key="1">
    <citation type="submission" date="2025-08" db="UniProtKB">
        <authorList>
            <consortium name="Ensembl"/>
        </authorList>
    </citation>
    <scope>IDENTIFICATION</scope>
</reference>
<feature type="compositionally biased region" description="Polar residues" evidence="4">
    <location>
        <begin position="318"/>
        <end position="327"/>
    </location>
</feature>
<name>A0A8D2DZT9_SCIVU</name>
<dbReference type="Ensembl" id="ENSSVLT00005034854.1">
    <property type="protein sequence ID" value="ENSSVLP00005031384.1"/>
    <property type="gene ID" value="ENSSVLG00005024724.1"/>
</dbReference>
<evidence type="ECO:0000256" key="3">
    <source>
        <dbReference type="ARBA" id="ARBA00023242"/>
    </source>
</evidence>
<keyword evidence="3" id="KW-0539">Nucleus</keyword>
<evidence type="ECO:0000256" key="4">
    <source>
        <dbReference type="SAM" id="MobiDB-lite"/>
    </source>
</evidence>
<dbReference type="Proteomes" id="UP000694564">
    <property type="component" value="Chromosome 10"/>
</dbReference>
<feature type="region of interest" description="Disordered" evidence="4">
    <location>
        <begin position="318"/>
        <end position="338"/>
    </location>
</feature>
<protein>
    <submittedName>
        <fullName evidence="5">Ribosomal RNA processing 1</fullName>
    </submittedName>
</protein>
<dbReference type="OrthoDB" id="2019504at2759"/>